<dbReference type="InterPro" id="IPR014555">
    <property type="entry name" value="RecF-like"/>
</dbReference>
<dbReference type="AlphaFoldDB" id="A0A4R2NE23"/>
<dbReference type="PIRSF" id="PIRSF029347">
    <property type="entry name" value="RecF"/>
    <property type="match status" value="1"/>
</dbReference>
<dbReference type="Proteomes" id="UP000295182">
    <property type="component" value="Unassembled WGS sequence"/>
</dbReference>
<dbReference type="GO" id="GO:0006302">
    <property type="term" value="P:double-strand break repair"/>
    <property type="evidence" value="ECO:0007669"/>
    <property type="project" value="TreeGrafter"/>
</dbReference>
<comment type="caution">
    <text evidence="2">The sequence shown here is derived from an EMBL/GenBank/DDBJ whole genome shotgun (WGS) entry which is preliminary data.</text>
</comment>
<dbReference type="Gene3D" id="3.40.50.300">
    <property type="entry name" value="P-loop containing nucleotide triphosphate hydrolases"/>
    <property type="match status" value="1"/>
</dbReference>
<proteinExistence type="predicted"/>
<evidence type="ECO:0000313" key="3">
    <source>
        <dbReference type="Proteomes" id="UP000295182"/>
    </source>
</evidence>
<dbReference type="GO" id="GO:0000731">
    <property type="term" value="P:DNA synthesis involved in DNA repair"/>
    <property type="evidence" value="ECO:0007669"/>
    <property type="project" value="TreeGrafter"/>
</dbReference>
<evidence type="ECO:0000313" key="2">
    <source>
        <dbReference type="EMBL" id="TCP19358.1"/>
    </source>
</evidence>
<accession>A0A4R2NE23</accession>
<protein>
    <submittedName>
        <fullName evidence="2">Putative ATPase</fullName>
    </submittedName>
</protein>
<dbReference type="PANTHER" id="PTHR32182:SF22">
    <property type="entry name" value="ATP-DEPENDENT ENDONUCLEASE, OLD FAMILY-RELATED"/>
    <property type="match status" value="1"/>
</dbReference>
<dbReference type="SUPFAM" id="SSF52540">
    <property type="entry name" value="P-loop containing nucleoside triphosphate hydrolases"/>
    <property type="match status" value="1"/>
</dbReference>
<dbReference type="EMBL" id="SLXH01000005">
    <property type="protein sequence ID" value="TCP19358.1"/>
    <property type="molecule type" value="Genomic_DNA"/>
</dbReference>
<dbReference type="InterPro" id="IPR027417">
    <property type="entry name" value="P-loop_NTPase"/>
</dbReference>
<feature type="domain" description="ATPase AAA-type core" evidence="1">
    <location>
        <begin position="25"/>
        <end position="314"/>
    </location>
</feature>
<sequence>MKLKTVTLRGYKSIANLEAFELRNLNVLIGANGAGKSNFIGIFKLLAALADGNLQTFVQKQGGPDALLHGSRKRTQQIDAEIYFEPGYQGISNGYRISLTPTADNRLIFSREETWIDGHYAAKAISLGTAHDEAKLRDDQQAVSTYVRPAMQSWRQYHFHDTGDSAAVKRPHGSNDNLRLKSSADNLAAYLAMLKKTFPDAYQRIVDTIKLAAPFFGGFVIRDPLPENIELEWFEQTDPDTPYKAHVLSDGTLRFICLTTLLMQPAHLLPDTVLIDEPELGLHPYAINLLADMLKQVAETKQVIVSTQSVELLNAFEPQDVVVVERESGTTVLKRLDPEELKDWLEDYNLGDLWKRNVLGGRPTR</sequence>
<gene>
    <name evidence="2" type="ORF">EV674_10535</name>
</gene>
<name>A0A4R2NE23_9BURK</name>
<dbReference type="InterPro" id="IPR003959">
    <property type="entry name" value="ATPase_AAA_core"/>
</dbReference>
<evidence type="ECO:0000259" key="1">
    <source>
        <dbReference type="Pfam" id="PF13304"/>
    </source>
</evidence>
<dbReference type="OrthoDB" id="9815944at2"/>
<dbReference type="Pfam" id="PF13304">
    <property type="entry name" value="AAA_21"/>
    <property type="match status" value="1"/>
</dbReference>
<dbReference type="PANTHER" id="PTHR32182">
    <property type="entry name" value="DNA REPLICATION AND REPAIR PROTEIN RECF"/>
    <property type="match status" value="1"/>
</dbReference>
<reference evidence="2 3" key="1">
    <citation type="submission" date="2019-03" db="EMBL/GenBank/DDBJ databases">
        <title>Genomic Encyclopedia of Type Strains, Phase IV (KMG-IV): sequencing the most valuable type-strain genomes for metagenomic binning, comparative biology and taxonomic classification.</title>
        <authorList>
            <person name="Goeker M."/>
        </authorList>
    </citation>
    <scope>NUCLEOTIDE SEQUENCE [LARGE SCALE GENOMIC DNA]</scope>
    <source>
        <strain evidence="2 3">DSM 1837</strain>
    </source>
</reference>
<dbReference type="GO" id="GO:0005524">
    <property type="term" value="F:ATP binding"/>
    <property type="evidence" value="ECO:0007669"/>
    <property type="project" value="InterPro"/>
</dbReference>
<organism evidence="2 3">
    <name type="scientific">Simplicispira metamorpha</name>
    <dbReference type="NCBI Taxonomy" id="80881"/>
    <lineage>
        <taxon>Bacteria</taxon>
        <taxon>Pseudomonadati</taxon>
        <taxon>Pseudomonadota</taxon>
        <taxon>Betaproteobacteria</taxon>
        <taxon>Burkholderiales</taxon>
        <taxon>Comamonadaceae</taxon>
        <taxon>Simplicispira</taxon>
    </lineage>
</organism>
<dbReference type="GO" id="GO:0016887">
    <property type="term" value="F:ATP hydrolysis activity"/>
    <property type="evidence" value="ECO:0007669"/>
    <property type="project" value="InterPro"/>
</dbReference>
<keyword evidence="3" id="KW-1185">Reference proteome</keyword>